<evidence type="ECO:0000259" key="8">
    <source>
        <dbReference type="Pfam" id="PF03807"/>
    </source>
</evidence>
<dbReference type="PANTHER" id="PTHR11645">
    <property type="entry name" value="PYRROLINE-5-CARBOXYLATE REDUCTASE"/>
    <property type="match status" value="1"/>
</dbReference>
<dbReference type="PANTHER" id="PTHR11645:SF0">
    <property type="entry name" value="PYRROLINE-5-CARBOXYLATE REDUCTASE 3"/>
    <property type="match status" value="1"/>
</dbReference>
<evidence type="ECO:0000313" key="11">
    <source>
        <dbReference type="Proteomes" id="UP000664256"/>
    </source>
</evidence>
<name>A0ABS3H3F9_9ENTE</name>
<dbReference type="Pfam" id="PF03807">
    <property type="entry name" value="F420_oxidored"/>
    <property type="match status" value="1"/>
</dbReference>
<reference evidence="10 11" key="1">
    <citation type="submission" date="2021-03" db="EMBL/GenBank/DDBJ databases">
        <title>Enterococcal diversity collection.</title>
        <authorList>
            <person name="Gilmore M.S."/>
            <person name="Schwartzman J."/>
            <person name="Van Tyne D."/>
            <person name="Martin M."/>
            <person name="Earl A.M."/>
            <person name="Manson A.L."/>
            <person name="Straub T."/>
            <person name="Salamzade R."/>
            <person name="Saavedra J."/>
            <person name="Lebreton F."/>
            <person name="Prichula J."/>
            <person name="Schaufler K."/>
            <person name="Gaca A."/>
            <person name="Sgardioli B."/>
            <person name="Wagenaar J."/>
            <person name="Strong T."/>
        </authorList>
    </citation>
    <scope>NUCLEOTIDE SEQUENCE [LARGE SCALE GENOMIC DNA]</scope>
    <source>
        <strain evidence="10 11">MJM12</strain>
    </source>
</reference>
<dbReference type="NCBIfam" id="TIGR00112">
    <property type="entry name" value="proC"/>
    <property type="match status" value="1"/>
</dbReference>
<keyword evidence="2 5" id="KW-0641">Proline biosynthesis</keyword>
<dbReference type="SUPFAM" id="SSF51735">
    <property type="entry name" value="NAD(P)-binding Rossmann-fold domains"/>
    <property type="match status" value="1"/>
</dbReference>
<organism evidence="10 11">
    <name type="scientific">Candidatus Enterococcus myersii</name>
    <dbReference type="NCBI Taxonomy" id="2815322"/>
    <lineage>
        <taxon>Bacteria</taxon>
        <taxon>Bacillati</taxon>
        <taxon>Bacillota</taxon>
        <taxon>Bacilli</taxon>
        <taxon>Lactobacillales</taxon>
        <taxon>Enterococcaceae</taxon>
        <taxon>Enterococcus</taxon>
    </lineage>
</organism>
<dbReference type="InterPro" id="IPR008927">
    <property type="entry name" value="6-PGluconate_DH-like_C_sf"/>
</dbReference>
<accession>A0ABS3H3F9</accession>
<dbReference type="Proteomes" id="UP000664256">
    <property type="component" value="Unassembled WGS sequence"/>
</dbReference>
<evidence type="ECO:0000256" key="2">
    <source>
        <dbReference type="ARBA" id="ARBA00022650"/>
    </source>
</evidence>
<proteinExistence type="inferred from homology"/>
<evidence type="ECO:0000256" key="7">
    <source>
        <dbReference type="RuleBase" id="RU003903"/>
    </source>
</evidence>
<dbReference type="InterPro" id="IPR028939">
    <property type="entry name" value="P5C_Rdtase_cat_N"/>
</dbReference>
<dbReference type="InterPro" id="IPR029036">
    <property type="entry name" value="P5CR_dimer"/>
</dbReference>
<dbReference type="InterPro" id="IPR036291">
    <property type="entry name" value="NAD(P)-bd_dom_sf"/>
</dbReference>
<comment type="catalytic activity">
    <reaction evidence="5 7">
        <text>L-proline + NADP(+) = (S)-1-pyrroline-5-carboxylate + NADPH + 2 H(+)</text>
        <dbReference type="Rhea" id="RHEA:14109"/>
        <dbReference type="ChEBI" id="CHEBI:15378"/>
        <dbReference type="ChEBI" id="CHEBI:17388"/>
        <dbReference type="ChEBI" id="CHEBI:57783"/>
        <dbReference type="ChEBI" id="CHEBI:58349"/>
        <dbReference type="ChEBI" id="CHEBI:60039"/>
        <dbReference type="EC" id="1.5.1.2"/>
    </reaction>
</comment>
<evidence type="ECO:0000256" key="5">
    <source>
        <dbReference type="HAMAP-Rule" id="MF_01925"/>
    </source>
</evidence>
<evidence type="ECO:0000256" key="4">
    <source>
        <dbReference type="ARBA" id="ARBA00023002"/>
    </source>
</evidence>
<comment type="subcellular location">
    <subcellularLocation>
        <location evidence="5">Cytoplasm</location>
    </subcellularLocation>
</comment>
<keyword evidence="5" id="KW-0963">Cytoplasm</keyword>
<dbReference type="PIRSF" id="PIRSF000193">
    <property type="entry name" value="Pyrrol-5-carb_rd"/>
    <property type="match status" value="1"/>
</dbReference>
<dbReference type="HAMAP" id="MF_01925">
    <property type="entry name" value="P5C_reductase"/>
    <property type="match status" value="1"/>
</dbReference>
<comment type="function">
    <text evidence="5">Catalyzes the reduction of 1-pyrroline-5-carboxylate (PCA) to L-proline.</text>
</comment>
<evidence type="ECO:0000313" key="10">
    <source>
        <dbReference type="EMBL" id="MBO0447996.1"/>
    </source>
</evidence>
<dbReference type="Gene3D" id="1.10.3730.10">
    <property type="entry name" value="ProC C-terminal domain-like"/>
    <property type="match status" value="1"/>
</dbReference>
<dbReference type="Gene3D" id="3.40.50.720">
    <property type="entry name" value="NAD(P)-binding Rossmann-like Domain"/>
    <property type="match status" value="1"/>
</dbReference>
<evidence type="ECO:0000259" key="9">
    <source>
        <dbReference type="Pfam" id="PF14748"/>
    </source>
</evidence>
<evidence type="ECO:0000256" key="1">
    <source>
        <dbReference type="ARBA" id="ARBA00005525"/>
    </source>
</evidence>
<dbReference type="InterPro" id="IPR000304">
    <property type="entry name" value="Pyrroline-COOH_reductase"/>
</dbReference>
<comment type="catalytic activity">
    <reaction evidence="5">
        <text>L-proline + NAD(+) = (S)-1-pyrroline-5-carboxylate + NADH + 2 H(+)</text>
        <dbReference type="Rhea" id="RHEA:14105"/>
        <dbReference type="ChEBI" id="CHEBI:15378"/>
        <dbReference type="ChEBI" id="CHEBI:17388"/>
        <dbReference type="ChEBI" id="CHEBI:57540"/>
        <dbReference type="ChEBI" id="CHEBI:57945"/>
        <dbReference type="ChEBI" id="CHEBI:60039"/>
        <dbReference type="EC" id="1.5.1.2"/>
    </reaction>
</comment>
<gene>
    <name evidence="5 10" type="primary">proC</name>
    <name evidence="10" type="ORF">JZO76_00435</name>
</gene>
<keyword evidence="11" id="KW-1185">Reference proteome</keyword>
<dbReference type="SUPFAM" id="SSF48179">
    <property type="entry name" value="6-phosphogluconate dehydrogenase C-terminal domain-like"/>
    <property type="match status" value="1"/>
</dbReference>
<feature type="domain" description="Pyrroline-5-carboxylate reductase dimerisation" evidence="9">
    <location>
        <begin position="161"/>
        <end position="265"/>
    </location>
</feature>
<sequence length="267" mass="28134">MGTIGFYGGGNMGQAMLLGLLQAKLYDKADIFVYDAYAPTLEKINKDFGVRTLQAADTLIKKSDSIIFAVKPDVLPKVLPQVAKVIKKEQLVICIAAGVTIETIADYLGEDQKILRVMPNTPALVGEGMSAVCANQNVTEEELAQTLAIFSSFGKAVAVPEKMMDVVTGLSGSGPAFVYLFIEALADGAVFEGMPREAAYEFAAQTVLGAAKMVVATKEHPAALKDRVTSPGGTTIAGVKVLETEGLRAAAMKAVSAATKKSRELGK</sequence>
<keyword evidence="3 5" id="KW-0521">NADP</keyword>
<comment type="caution">
    <text evidence="10">The sequence shown here is derived from an EMBL/GenBank/DDBJ whole genome shotgun (WGS) entry which is preliminary data.</text>
</comment>
<dbReference type="InterPro" id="IPR053790">
    <property type="entry name" value="P5CR-like_CS"/>
</dbReference>
<keyword evidence="4 5" id="KW-0560">Oxidoreductase</keyword>
<feature type="domain" description="Pyrroline-5-carboxylate reductase catalytic N-terminal" evidence="8">
    <location>
        <begin position="3"/>
        <end position="98"/>
    </location>
</feature>
<dbReference type="RefSeq" id="WP_206902206.1">
    <property type="nucleotide sequence ID" value="NZ_JAFLVT010000001.1"/>
</dbReference>
<comment type="similarity">
    <text evidence="1 5 7">Belongs to the pyrroline-5-carboxylate reductase family.</text>
</comment>
<evidence type="ECO:0000256" key="6">
    <source>
        <dbReference type="NCBIfam" id="TIGR00112"/>
    </source>
</evidence>
<evidence type="ECO:0000256" key="3">
    <source>
        <dbReference type="ARBA" id="ARBA00022857"/>
    </source>
</evidence>
<comment type="pathway">
    <text evidence="5 7">Amino-acid biosynthesis; L-proline biosynthesis; L-proline from L-glutamate 5-semialdehyde: step 1/1.</text>
</comment>
<dbReference type="Pfam" id="PF14748">
    <property type="entry name" value="P5CR_dimer"/>
    <property type="match status" value="1"/>
</dbReference>
<dbReference type="EC" id="1.5.1.2" evidence="5 6"/>
<protein>
    <recommendedName>
        <fullName evidence="5 6">Pyrroline-5-carboxylate reductase</fullName>
        <shortName evidence="5">P5C reductase</shortName>
        <shortName evidence="5">P5CR</shortName>
        <ecNumber evidence="5 6">1.5.1.2</ecNumber>
    </recommendedName>
    <alternativeName>
        <fullName evidence="5">PCA reductase</fullName>
    </alternativeName>
</protein>
<keyword evidence="5 7" id="KW-0028">Amino-acid biosynthesis</keyword>
<dbReference type="PROSITE" id="PS00521">
    <property type="entry name" value="P5CR"/>
    <property type="match status" value="1"/>
</dbReference>
<dbReference type="GO" id="GO:0004735">
    <property type="term" value="F:pyrroline-5-carboxylate reductase activity"/>
    <property type="evidence" value="ECO:0007669"/>
    <property type="project" value="UniProtKB-EC"/>
</dbReference>
<dbReference type="EMBL" id="JAFLVT010000001">
    <property type="protein sequence ID" value="MBO0447996.1"/>
    <property type="molecule type" value="Genomic_DNA"/>
</dbReference>